<feature type="coiled-coil region" evidence="1">
    <location>
        <begin position="406"/>
        <end position="436"/>
    </location>
</feature>
<dbReference type="EMBL" id="LN899821">
    <property type="protein sequence ID" value="CUV17001.1"/>
    <property type="molecule type" value="Genomic_DNA"/>
</dbReference>
<gene>
    <name evidence="2" type="ORF">PSS4_v1_210042</name>
</gene>
<keyword evidence="1" id="KW-0175">Coiled coil</keyword>
<evidence type="ECO:0000256" key="1">
    <source>
        <dbReference type="SAM" id="Coils"/>
    </source>
</evidence>
<protein>
    <submittedName>
        <fullName evidence="2">Uncharacterized protein</fullName>
    </submittedName>
</protein>
<reference evidence="2" key="1">
    <citation type="submission" date="2015-10" db="EMBL/GenBank/DDBJ databases">
        <authorList>
            <person name="Gilbert D.G."/>
        </authorList>
    </citation>
    <scope>NUCLEOTIDE SEQUENCE</scope>
    <source>
        <strain evidence="2">Phyl III-seqv23</strain>
    </source>
</reference>
<sequence>MYIININHTKTETRTTLAGVLAFLNADKSIPRKITAESVTVHSVATGAIPVISLSRGRIGLRPAGSVHEILTRVISEVEQFILKPDGKVLQPYEVSRDSWDTVLAAGCLAYESESVVDPNRLQEGSLFSEFQVEHPERFISAEFRKRFGFGIAGPQAHAGSGPCGRHELHVAYALQRGERVKDCILNFYRHWDKANDLGVGWLRALIDYPLLRGALPAETLRDLCDLLKHEKIALTDQSVPKLIAIVRALPAGCSYIDIDDALYDAKFLGPLTAPTYNPTPEQDAEPMSPLAKRVQDCVNETVYEKTLARLRQEREAGNLSKRRFELHMLLAGRERNRGNYHYGNQIASAMLGRDLAMLLEVLDNPNNKSTKRAIREVIGVNLLSVTGAERRRAIFHMCGFSQQEQDVWERQLTEAKAERRRLEAMEQAKHAAESVRYAIGGGQVMTGKQYVDLCIAEGFSKIVPSRRGSAVSYLLVDPKREVGRPLKAKDGTLDYARACLTAPAERAPVHA</sequence>
<accession>A0A0S4U478</accession>
<organism evidence="2">
    <name type="scientific">Ralstonia solanacearum</name>
    <name type="common">Pseudomonas solanacearum</name>
    <dbReference type="NCBI Taxonomy" id="305"/>
    <lineage>
        <taxon>Bacteria</taxon>
        <taxon>Pseudomonadati</taxon>
        <taxon>Pseudomonadota</taxon>
        <taxon>Betaproteobacteria</taxon>
        <taxon>Burkholderiales</taxon>
        <taxon>Burkholderiaceae</taxon>
        <taxon>Ralstonia</taxon>
        <taxon>Ralstonia solanacearum species complex</taxon>
    </lineage>
</organism>
<name>A0A0S4U478_RALSL</name>
<proteinExistence type="predicted"/>
<evidence type="ECO:0000313" key="2">
    <source>
        <dbReference type="EMBL" id="CUV17001.1"/>
    </source>
</evidence>
<dbReference type="AlphaFoldDB" id="A0A0S4U478"/>